<dbReference type="SUPFAM" id="SSF55174">
    <property type="entry name" value="Alpha-L RNA-binding motif"/>
    <property type="match status" value="1"/>
</dbReference>
<keyword evidence="5" id="KW-0687">Ribonucleoprotein</keyword>
<dbReference type="NCBIfam" id="TIGR01017">
    <property type="entry name" value="rpsD_bact"/>
    <property type="match status" value="1"/>
</dbReference>
<dbReference type="Pfam" id="PF00163">
    <property type="entry name" value="Ribosomal_S4"/>
    <property type="match status" value="1"/>
</dbReference>
<name>A0A3B1A1L3_9ZZZZ</name>
<dbReference type="AlphaFoldDB" id="A0A3B1A1L3"/>
<dbReference type="GO" id="GO:0003735">
    <property type="term" value="F:structural constituent of ribosome"/>
    <property type="evidence" value="ECO:0007669"/>
    <property type="project" value="InterPro"/>
</dbReference>
<dbReference type="GO" id="GO:0042274">
    <property type="term" value="P:ribosomal small subunit biogenesis"/>
    <property type="evidence" value="ECO:0007669"/>
    <property type="project" value="TreeGrafter"/>
</dbReference>
<proteinExistence type="inferred from homology"/>
<evidence type="ECO:0000256" key="3">
    <source>
        <dbReference type="ARBA" id="ARBA00022884"/>
    </source>
</evidence>
<reference evidence="8" key="1">
    <citation type="submission" date="2018-06" db="EMBL/GenBank/DDBJ databases">
        <authorList>
            <person name="Zhirakovskaya E."/>
        </authorList>
    </citation>
    <scope>NUCLEOTIDE SEQUENCE</scope>
</reference>
<dbReference type="InterPro" id="IPR018079">
    <property type="entry name" value="Ribosomal_uS4_CS"/>
</dbReference>
<evidence type="ECO:0000259" key="7">
    <source>
        <dbReference type="SMART" id="SM01390"/>
    </source>
</evidence>
<dbReference type="GO" id="GO:0019843">
    <property type="term" value="F:rRNA binding"/>
    <property type="evidence" value="ECO:0007669"/>
    <property type="project" value="UniProtKB-KW"/>
</dbReference>
<dbReference type="GO" id="GO:0006412">
    <property type="term" value="P:translation"/>
    <property type="evidence" value="ECO:0007669"/>
    <property type="project" value="InterPro"/>
</dbReference>
<dbReference type="InterPro" id="IPR001912">
    <property type="entry name" value="Ribosomal_uS4_N"/>
</dbReference>
<evidence type="ECO:0000259" key="6">
    <source>
        <dbReference type="SMART" id="SM00363"/>
    </source>
</evidence>
<keyword evidence="2" id="KW-0699">rRNA-binding</keyword>
<keyword evidence="4 8" id="KW-0689">Ribosomal protein</keyword>
<dbReference type="PANTHER" id="PTHR11831">
    <property type="entry name" value="30S 40S RIBOSOMAL PROTEIN"/>
    <property type="match status" value="1"/>
</dbReference>
<feature type="domain" description="RNA-binding S4" evidence="6">
    <location>
        <begin position="98"/>
        <end position="158"/>
    </location>
</feature>
<dbReference type="InterPro" id="IPR036986">
    <property type="entry name" value="S4_RNA-bd_sf"/>
</dbReference>
<evidence type="ECO:0000313" key="8">
    <source>
        <dbReference type="EMBL" id="VAW93642.1"/>
    </source>
</evidence>
<dbReference type="InterPro" id="IPR002942">
    <property type="entry name" value="S4_RNA-bd"/>
</dbReference>
<evidence type="ECO:0000256" key="4">
    <source>
        <dbReference type="ARBA" id="ARBA00022980"/>
    </source>
</evidence>
<dbReference type="SMART" id="SM01390">
    <property type="entry name" value="Ribosomal_S4"/>
    <property type="match status" value="1"/>
</dbReference>
<feature type="domain" description="Small ribosomal subunit protein uS4 N-terminal" evidence="7">
    <location>
        <begin position="3"/>
        <end position="97"/>
    </location>
</feature>
<dbReference type="EMBL" id="UOFU01000033">
    <property type="protein sequence ID" value="VAW93642.1"/>
    <property type="molecule type" value="Genomic_DNA"/>
</dbReference>
<dbReference type="GO" id="GO:0015935">
    <property type="term" value="C:small ribosomal subunit"/>
    <property type="evidence" value="ECO:0007669"/>
    <property type="project" value="InterPro"/>
</dbReference>
<evidence type="ECO:0000256" key="5">
    <source>
        <dbReference type="ARBA" id="ARBA00023274"/>
    </source>
</evidence>
<comment type="similarity">
    <text evidence="1">Belongs to the universal ribosomal protein uS4 family.</text>
</comment>
<evidence type="ECO:0000256" key="1">
    <source>
        <dbReference type="ARBA" id="ARBA00007465"/>
    </source>
</evidence>
<organism evidence="8">
    <name type="scientific">hydrothermal vent metagenome</name>
    <dbReference type="NCBI Taxonomy" id="652676"/>
    <lineage>
        <taxon>unclassified sequences</taxon>
        <taxon>metagenomes</taxon>
        <taxon>ecological metagenomes</taxon>
    </lineage>
</organism>
<protein>
    <submittedName>
        <fullName evidence="8">SSU ribosomal protein S4p (S9e) @ SSU ribosomal protein S4p (S9e), zinc-independent</fullName>
    </submittedName>
</protein>
<dbReference type="HAMAP" id="MF_01306_B">
    <property type="entry name" value="Ribosomal_uS4_B"/>
    <property type="match status" value="1"/>
</dbReference>
<dbReference type="SMART" id="SM00363">
    <property type="entry name" value="S4"/>
    <property type="match status" value="1"/>
</dbReference>
<keyword evidence="3" id="KW-0694">RNA-binding</keyword>
<evidence type="ECO:0000256" key="2">
    <source>
        <dbReference type="ARBA" id="ARBA00022730"/>
    </source>
</evidence>
<dbReference type="Pfam" id="PF01479">
    <property type="entry name" value="S4"/>
    <property type="match status" value="1"/>
</dbReference>
<dbReference type="Gene3D" id="1.10.1050.10">
    <property type="entry name" value="Ribosomal Protein S4 Delta 41, Chain A, domain 1"/>
    <property type="match status" value="1"/>
</dbReference>
<dbReference type="PROSITE" id="PS00632">
    <property type="entry name" value="RIBOSOMAL_S4"/>
    <property type="match status" value="1"/>
</dbReference>
<dbReference type="InterPro" id="IPR005709">
    <property type="entry name" value="Ribosomal_uS4_bac-type"/>
</dbReference>
<dbReference type="PROSITE" id="PS50889">
    <property type="entry name" value="S4"/>
    <property type="match status" value="1"/>
</dbReference>
<dbReference type="PANTHER" id="PTHR11831:SF4">
    <property type="entry name" value="SMALL RIBOSOMAL SUBUNIT PROTEIN US4M"/>
    <property type="match status" value="1"/>
</dbReference>
<dbReference type="FunFam" id="3.10.290.10:FF:000001">
    <property type="entry name" value="30S ribosomal protein S4"/>
    <property type="match status" value="1"/>
</dbReference>
<accession>A0A3B1A1L3</accession>
<gene>
    <name evidence="8" type="ORF">MNBD_GAMMA20-1083</name>
</gene>
<sequence>MARYIGPKCRQCRREGAKLFLKGEKCYTAKCAMENRAFPPGQHGQRRTRVSDYANQLREKQKMRRTYGVLEKQFRLYYQESDRRKGATGENLLQTLESRLDNVVYRMGYAASRSEARQLVRHKAIMVNERVVTIPSYRVSPSDVIAVGEACRQQTRIQNSMDLATQRGFVEWIDVDSKKLSGVFKAYPERSELPSDINEHLIVELYSK</sequence>
<dbReference type="NCBIfam" id="NF003717">
    <property type="entry name" value="PRK05327.1"/>
    <property type="match status" value="1"/>
</dbReference>
<dbReference type="InterPro" id="IPR022801">
    <property type="entry name" value="Ribosomal_uS4"/>
</dbReference>
<dbReference type="Gene3D" id="3.10.290.10">
    <property type="entry name" value="RNA-binding S4 domain"/>
    <property type="match status" value="1"/>
</dbReference>
<dbReference type="FunFam" id="1.10.1050.10:FF:000001">
    <property type="entry name" value="30S ribosomal protein S4"/>
    <property type="match status" value="1"/>
</dbReference>
<dbReference type="CDD" id="cd00165">
    <property type="entry name" value="S4"/>
    <property type="match status" value="1"/>
</dbReference>